<reference evidence="1 2" key="1">
    <citation type="journal article" date="2015" name="Nature">
        <title>rRNA introns, odd ribosomes, and small enigmatic genomes across a large radiation of phyla.</title>
        <authorList>
            <person name="Brown C.T."/>
            <person name="Hug L.A."/>
            <person name="Thomas B.C."/>
            <person name="Sharon I."/>
            <person name="Castelle C.J."/>
            <person name="Singh A."/>
            <person name="Wilkins M.J."/>
            <person name="Williams K.H."/>
            <person name="Banfield J.F."/>
        </authorList>
    </citation>
    <scope>NUCLEOTIDE SEQUENCE [LARGE SCALE GENOMIC DNA]</scope>
</reference>
<accession>A0A0G0KFB9</accession>
<dbReference type="Proteomes" id="UP000034324">
    <property type="component" value="Unassembled WGS sequence"/>
</dbReference>
<evidence type="ECO:0000313" key="2">
    <source>
        <dbReference type="Proteomes" id="UP000034324"/>
    </source>
</evidence>
<protein>
    <submittedName>
        <fullName evidence="1">Uncharacterized protein</fullName>
    </submittedName>
</protein>
<name>A0A0G0KFB9_9BACT</name>
<evidence type="ECO:0000313" key="1">
    <source>
        <dbReference type="EMBL" id="KKQ78338.1"/>
    </source>
</evidence>
<dbReference type="AlphaFoldDB" id="A0A0G0KFB9"/>
<proteinExistence type="predicted"/>
<dbReference type="EMBL" id="LBVC01000024">
    <property type="protein sequence ID" value="KKQ78338.1"/>
    <property type="molecule type" value="Genomic_DNA"/>
</dbReference>
<organism evidence="1 2">
    <name type="scientific">Candidatus Daviesbacteria bacterium GW2011_GWF2_38_6</name>
    <dbReference type="NCBI Taxonomy" id="1618432"/>
    <lineage>
        <taxon>Bacteria</taxon>
        <taxon>Candidatus Daviesiibacteriota</taxon>
    </lineage>
</organism>
<comment type="caution">
    <text evidence="1">The sequence shown here is derived from an EMBL/GenBank/DDBJ whole genome shotgun (WGS) entry which is preliminary data.</text>
</comment>
<sequence>MKLKQELISYSSKINEEVYKLYGLTPEEIANVEGVAKN</sequence>
<gene>
    <name evidence="1" type="ORF">US99_C0024G0005</name>
</gene>